<feature type="zinc finger region" description="dksA C4-type" evidence="4">
    <location>
        <begin position="34"/>
        <end position="58"/>
    </location>
</feature>
<keyword evidence="1" id="KW-0479">Metal-binding</keyword>
<dbReference type="Pfam" id="PF01258">
    <property type="entry name" value="zf-dskA_traR"/>
    <property type="match status" value="1"/>
</dbReference>
<dbReference type="PANTHER" id="PTHR38777">
    <property type="entry name" value="FELS-2 PROPHAGE PROTEIN"/>
    <property type="match status" value="1"/>
</dbReference>
<feature type="domain" description="Zinc finger DksA/TraR C4-type" evidence="5">
    <location>
        <begin position="33"/>
        <end position="64"/>
    </location>
</feature>
<organism evidence="6 7">
    <name type="scientific">Pseudomonas nitroreducens</name>
    <dbReference type="NCBI Taxonomy" id="46680"/>
    <lineage>
        <taxon>Bacteria</taxon>
        <taxon>Pseudomonadati</taxon>
        <taxon>Pseudomonadota</taxon>
        <taxon>Gammaproteobacteria</taxon>
        <taxon>Pseudomonadales</taxon>
        <taxon>Pseudomonadaceae</taxon>
        <taxon>Pseudomonas</taxon>
    </lineage>
</organism>
<keyword evidence="2" id="KW-0863">Zinc-finger</keyword>
<gene>
    <name evidence="6" type="ORF">G5B91_10965</name>
</gene>
<reference evidence="6 7" key="1">
    <citation type="submission" date="2020-02" db="EMBL/GenBank/DDBJ databases">
        <title>Integrative conjugative elements (ICEs) and plasmids drive adaptation of Pseudomonas nitroreducens strain HBP1 to wastewater environment.</title>
        <authorList>
            <person name="Sentchilo V."/>
            <person name="Carraro N."/>
            <person name="Bertelli C."/>
            <person name="van der Meer J.R."/>
        </authorList>
    </citation>
    <scope>NUCLEOTIDE SEQUENCE [LARGE SCALE GENOMIC DNA]</scope>
    <source>
        <strain evidence="6 7">HBP1</strain>
    </source>
</reference>
<dbReference type="GO" id="GO:1900378">
    <property type="term" value="P:positive regulation of secondary metabolite biosynthetic process"/>
    <property type="evidence" value="ECO:0007669"/>
    <property type="project" value="TreeGrafter"/>
</dbReference>
<sequence>MADCVDIANDYAEQELADRLFGRVQYVGQSATHCEDCDCEIPLLRREAVPGVRLCLDCQEVEERRHG</sequence>
<evidence type="ECO:0000256" key="2">
    <source>
        <dbReference type="ARBA" id="ARBA00022771"/>
    </source>
</evidence>
<dbReference type="InterPro" id="IPR020458">
    <property type="entry name" value="Znf_DskA_TraR_CS"/>
</dbReference>
<dbReference type="Gene3D" id="1.20.120.910">
    <property type="entry name" value="DksA, coiled-coil domain"/>
    <property type="match status" value="1"/>
</dbReference>
<dbReference type="PANTHER" id="PTHR38777:SF1">
    <property type="entry name" value="DNAK SUPPRESSOR PROTEIN"/>
    <property type="match status" value="1"/>
</dbReference>
<name>A0A6G6IUE9_PSENT</name>
<dbReference type="PROSITE" id="PS01102">
    <property type="entry name" value="ZF_DKSA_1"/>
    <property type="match status" value="1"/>
</dbReference>
<dbReference type="EMBL" id="CP049140">
    <property type="protein sequence ID" value="QIE86765.1"/>
    <property type="molecule type" value="Genomic_DNA"/>
</dbReference>
<dbReference type="InterPro" id="IPR000962">
    <property type="entry name" value="Znf_DskA_TraR"/>
</dbReference>
<dbReference type="RefSeq" id="WP_024763198.1">
    <property type="nucleotide sequence ID" value="NZ_CP049140.1"/>
</dbReference>
<dbReference type="PROSITE" id="PS51128">
    <property type="entry name" value="ZF_DKSA_2"/>
    <property type="match status" value="1"/>
</dbReference>
<protein>
    <submittedName>
        <fullName evidence="6">TraR/DksA family transcriptional regulator</fullName>
    </submittedName>
</protein>
<evidence type="ECO:0000313" key="7">
    <source>
        <dbReference type="Proteomes" id="UP000501063"/>
    </source>
</evidence>
<evidence type="ECO:0000256" key="1">
    <source>
        <dbReference type="ARBA" id="ARBA00022723"/>
    </source>
</evidence>
<dbReference type="AlphaFoldDB" id="A0A6G6IUE9"/>
<dbReference type="GO" id="GO:0008270">
    <property type="term" value="F:zinc ion binding"/>
    <property type="evidence" value="ECO:0007669"/>
    <property type="project" value="UniProtKB-KW"/>
</dbReference>
<dbReference type="KEGG" id="pnt:G5B91_10965"/>
<dbReference type="SUPFAM" id="SSF57716">
    <property type="entry name" value="Glucocorticoid receptor-like (DNA-binding domain)"/>
    <property type="match status" value="1"/>
</dbReference>
<evidence type="ECO:0000259" key="5">
    <source>
        <dbReference type="Pfam" id="PF01258"/>
    </source>
</evidence>
<proteinExistence type="predicted"/>
<accession>A0A6G6IUE9</accession>
<evidence type="ECO:0000256" key="3">
    <source>
        <dbReference type="ARBA" id="ARBA00022833"/>
    </source>
</evidence>
<keyword evidence="3" id="KW-0862">Zinc</keyword>
<evidence type="ECO:0000256" key="4">
    <source>
        <dbReference type="PROSITE-ProRule" id="PRU00510"/>
    </source>
</evidence>
<evidence type="ECO:0000313" key="6">
    <source>
        <dbReference type="EMBL" id="QIE86765.1"/>
    </source>
</evidence>
<dbReference type="Proteomes" id="UP000501063">
    <property type="component" value="Chromosome"/>
</dbReference>